<evidence type="ECO:0000256" key="1">
    <source>
        <dbReference type="SAM" id="SignalP"/>
    </source>
</evidence>
<feature type="signal peptide" evidence="1">
    <location>
        <begin position="1"/>
        <end position="20"/>
    </location>
</feature>
<dbReference type="SUPFAM" id="SSF47565">
    <property type="entry name" value="Insect pheromone/odorant-binding proteins"/>
    <property type="match status" value="1"/>
</dbReference>
<dbReference type="InterPro" id="IPR036728">
    <property type="entry name" value="PBP_GOBP_sf"/>
</dbReference>
<reference evidence="3" key="1">
    <citation type="submission" date="2023-01" db="EMBL/GenBank/DDBJ databases">
        <title>Key to firefly adult light organ development and bioluminescence: homeobox transcription factors regulate luciferase expression and transportation to peroxisome.</title>
        <authorList>
            <person name="Fu X."/>
        </authorList>
    </citation>
    <scope>NUCLEOTIDE SEQUENCE [LARGE SCALE GENOMIC DNA]</scope>
</reference>
<dbReference type="Gene3D" id="1.10.238.20">
    <property type="entry name" value="Pheromone/general odorant binding protein domain"/>
    <property type="match status" value="1"/>
</dbReference>
<sequence length="229" mass="26372">MVLIFSIFLFKFIPANKTSSNTTSSGRSNNSNVTNITSINITKLIVNNRLNLSKDFCMSYIWNYSMVEFECLGEIMDQLNNTKSILDVIDLLDRSMYIRRNHKDVRCWFGCVCKKMKLLNATNAVVDEELEIFARVLVNNSHTEDEIDEDCADLELTLKGLDYCDMGFKLYICGIINEANTIVDDKLRAFSEFITKHNFEITEAIEHECADVKTTYKDYNYCDMGFQLG</sequence>
<organism evidence="2 3">
    <name type="scientific">Aquatica leii</name>
    <dbReference type="NCBI Taxonomy" id="1421715"/>
    <lineage>
        <taxon>Eukaryota</taxon>
        <taxon>Metazoa</taxon>
        <taxon>Ecdysozoa</taxon>
        <taxon>Arthropoda</taxon>
        <taxon>Hexapoda</taxon>
        <taxon>Insecta</taxon>
        <taxon>Pterygota</taxon>
        <taxon>Neoptera</taxon>
        <taxon>Endopterygota</taxon>
        <taxon>Coleoptera</taxon>
        <taxon>Polyphaga</taxon>
        <taxon>Elateriformia</taxon>
        <taxon>Elateroidea</taxon>
        <taxon>Lampyridae</taxon>
        <taxon>Luciolinae</taxon>
        <taxon>Aquatica</taxon>
    </lineage>
</organism>
<dbReference type="EMBL" id="JARPUR010000004">
    <property type="protein sequence ID" value="KAK4878330.1"/>
    <property type="molecule type" value="Genomic_DNA"/>
</dbReference>
<dbReference type="GO" id="GO:0005549">
    <property type="term" value="F:odorant binding"/>
    <property type="evidence" value="ECO:0007669"/>
    <property type="project" value="InterPro"/>
</dbReference>
<keyword evidence="1" id="KW-0732">Signal</keyword>
<keyword evidence="3" id="KW-1185">Reference proteome</keyword>
<name>A0AAN7Q3L4_9COLE</name>
<evidence type="ECO:0000313" key="3">
    <source>
        <dbReference type="Proteomes" id="UP001353858"/>
    </source>
</evidence>
<protein>
    <submittedName>
        <fullName evidence="2">Uncharacterized protein</fullName>
    </submittedName>
</protein>
<gene>
    <name evidence="2" type="ORF">RN001_010836</name>
</gene>
<comment type="caution">
    <text evidence="2">The sequence shown here is derived from an EMBL/GenBank/DDBJ whole genome shotgun (WGS) entry which is preliminary data.</text>
</comment>
<feature type="chain" id="PRO_5042967894" evidence="1">
    <location>
        <begin position="21"/>
        <end position="229"/>
    </location>
</feature>
<dbReference type="AlphaFoldDB" id="A0AAN7Q3L4"/>
<dbReference type="Proteomes" id="UP001353858">
    <property type="component" value="Unassembled WGS sequence"/>
</dbReference>
<accession>A0AAN7Q3L4</accession>
<proteinExistence type="predicted"/>
<evidence type="ECO:0000313" key="2">
    <source>
        <dbReference type="EMBL" id="KAK4878330.1"/>
    </source>
</evidence>